<accession>A0A329UI98</accession>
<name>A0A329UI98_9FIRM</name>
<dbReference type="RefSeq" id="WP_112147654.1">
    <property type="nucleotide sequence ID" value="NZ_PRLE01000001.1"/>
</dbReference>
<gene>
    <name evidence="1" type="ORF">C4N22_00995</name>
</gene>
<comment type="caution">
    <text evidence="1">The sequence shown here is derived from an EMBL/GenBank/DDBJ whole genome shotgun (WGS) entry which is preliminary data.</text>
</comment>
<dbReference type="Proteomes" id="UP000250583">
    <property type="component" value="Unassembled WGS sequence"/>
</dbReference>
<sequence length="60" mass="7395">MTFEEYESELDRRIKELDWKQEKARDRLETPAHDLMVQASRDKNVTLEQFEKLSRTFYGW</sequence>
<evidence type="ECO:0000313" key="1">
    <source>
        <dbReference type="EMBL" id="RAW61295.1"/>
    </source>
</evidence>
<dbReference type="EMBL" id="PRLE01000001">
    <property type="protein sequence ID" value="RAW61295.1"/>
    <property type="molecule type" value="Genomic_DNA"/>
</dbReference>
<organism evidence="1 2">
    <name type="scientific">Faecalibacterium prausnitzii</name>
    <dbReference type="NCBI Taxonomy" id="853"/>
    <lineage>
        <taxon>Bacteria</taxon>
        <taxon>Bacillati</taxon>
        <taxon>Bacillota</taxon>
        <taxon>Clostridia</taxon>
        <taxon>Eubacteriales</taxon>
        <taxon>Oscillospiraceae</taxon>
        <taxon>Faecalibacterium</taxon>
    </lineage>
</organism>
<protein>
    <submittedName>
        <fullName evidence="1">Uncharacterized protein</fullName>
    </submittedName>
</protein>
<dbReference type="AlphaFoldDB" id="A0A329UI98"/>
<proteinExistence type="predicted"/>
<reference evidence="1 2" key="1">
    <citation type="submission" date="2018-02" db="EMBL/GenBank/DDBJ databases">
        <title>Complete genome sequencing of Faecalibacterium prausnitzii strains isolated from the human gut.</title>
        <authorList>
            <person name="Fitzgerald B.C."/>
            <person name="Shkoporov A.N."/>
            <person name="Ross P.R."/>
            <person name="Hill C."/>
        </authorList>
    </citation>
    <scope>NUCLEOTIDE SEQUENCE [LARGE SCALE GENOMIC DNA]</scope>
    <source>
        <strain evidence="1 2">APC923/61-1</strain>
    </source>
</reference>
<evidence type="ECO:0000313" key="2">
    <source>
        <dbReference type="Proteomes" id="UP000250583"/>
    </source>
</evidence>